<evidence type="ECO:0000313" key="2">
    <source>
        <dbReference type="EMBL" id="GJT43640.1"/>
    </source>
</evidence>
<protein>
    <submittedName>
        <fullName evidence="2">Uncharacterized protein</fullName>
    </submittedName>
</protein>
<sequence>MIHEVLKVIVNGETYEVNVVEEIGDIAFIVFQDAVSKGQDLGGKEQRKVESDMEVDNEDGNDDGMPSNEDDEQSDDEGVEKQCNNDGGHGCWDFTNL</sequence>
<proteinExistence type="predicted"/>
<gene>
    <name evidence="2" type="ORF">Tco_0952355</name>
</gene>
<evidence type="ECO:0000256" key="1">
    <source>
        <dbReference type="SAM" id="MobiDB-lite"/>
    </source>
</evidence>
<comment type="caution">
    <text evidence="2">The sequence shown here is derived from an EMBL/GenBank/DDBJ whole genome shotgun (WGS) entry which is preliminary data.</text>
</comment>
<feature type="compositionally biased region" description="Basic and acidic residues" evidence="1">
    <location>
        <begin position="42"/>
        <end position="51"/>
    </location>
</feature>
<organism evidence="2 3">
    <name type="scientific">Tanacetum coccineum</name>
    <dbReference type="NCBI Taxonomy" id="301880"/>
    <lineage>
        <taxon>Eukaryota</taxon>
        <taxon>Viridiplantae</taxon>
        <taxon>Streptophyta</taxon>
        <taxon>Embryophyta</taxon>
        <taxon>Tracheophyta</taxon>
        <taxon>Spermatophyta</taxon>
        <taxon>Magnoliopsida</taxon>
        <taxon>eudicotyledons</taxon>
        <taxon>Gunneridae</taxon>
        <taxon>Pentapetalae</taxon>
        <taxon>asterids</taxon>
        <taxon>campanulids</taxon>
        <taxon>Asterales</taxon>
        <taxon>Asteraceae</taxon>
        <taxon>Asteroideae</taxon>
        <taxon>Anthemideae</taxon>
        <taxon>Anthemidinae</taxon>
        <taxon>Tanacetum</taxon>
    </lineage>
</organism>
<dbReference type="Proteomes" id="UP001151760">
    <property type="component" value="Unassembled WGS sequence"/>
</dbReference>
<dbReference type="EMBL" id="BQNB010015747">
    <property type="protein sequence ID" value="GJT43640.1"/>
    <property type="molecule type" value="Genomic_DNA"/>
</dbReference>
<name>A0ABQ5DWQ8_9ASTR</name>
<feature type="compositionally biased region" description="Acidic residues" evidence="1">
    <location>
        <begin position="52"/>
        <end position="78"/>
    </location>
</feature>
<keyword evidence="3" id="KW-1185">Reference proteome</keyword>
<feature type="region of interest" description="Disordered" evidence="1">
    <location>
        <begin position="39"/>
        <end position="97"/>
    </location>
</feature>
<accession>A0ABQ5DWQ8</accession>
<reference evidence="2" key="2">
    <citation type="submission" date="2022-01" db="EMBL/GenBank/DDBJ databases">
        <authorList>
            <person name="Yamashiro T."/>
            <person name="Shiraishi A."/>
            <person name="Satake H."/>
            <person name="Nakayama K."/>
        </authorList>
    </citation>
    <scope>NUCLEOTIDE SEQUENCE</scope>
</reference>
<evidence type="ECO:0000313" key="3">
    <source>
        <dbReference type="Proteomes" id="UP001151760"/>
    </source>
</evidence>
<reference evidence="2" key="1">
    <citation type="journal article" date="2022" name="Int. J. Mol. Sci.">
        <title>Draft Genome of Tanacetum Coccineum: Genomic Comparison of Closely Related Tanacetum-Family Plants.</title>
        <authorList>
            <person name="Yamashiro T."/>
            <person name="Shiraishi A."/>
            <person name="Nakayama K."/>
            <person name="Satake H."/>
        </authorList>
    </citation>
    <scope>NUCLEOTIDE SEQUENCE</scope>
</reference>